<evidence type="ECO:0000313" key="11">
    <source>
        <dbReference type="EMBL" id="OHA03943.1"/>
    </source>
</evidence>
<evidence type="ECO:0000256" key="1">
    <source>
        <dbReference type="ARBA" id="ARBA00007164"/>
    </source>
</evidence>
<keyword evidence="4" id="KW-0133">Cell shape</keyword>
<dbReference type="InterPro" id="IPR012338">
    <property type="entry name" value="Beta-lactam/transpept-like"/>
</dbReference>
<evidence type="ECO:0000256" key="5">
    <source>
        <dbReference type="ARBA" id="ARBA00022984"/>
    </source>
</evidence>
<dbReference type="InterPro" id="IPR018044">
    <property type="entry name" value="Peptidase_S11"/>
</dbReference>
<dbReference type="PANTHER" id="PTHR21581:SF6">
    <property type="entry name" value="TRAFFICKING PROTEIN PARTICLE COMPLEX SUBUNIT 12"/>
    <property type="match status" value="1"/>
</dbReference>
<comment type="similarity">
    <text evidence="1 9">Belongs to the peptidase S11 family.</text>
</comment>
<dbReference type="GO" id="GO:0009002">
    <property type="term" value="F:serine-type D-Ala-D-Ala carboxypeptidase activity"/>
    <property type="evidence" value="ECO:0007669"/>
    <property type="project" value="InterPro"/>
</dbReference>
<comment type="caution">
    <text evidence="11">The sequence shown here is derived from an EMBL/GenBank/DDBJ whole genome shotgun (WGS) entry which is preliminary data.</text>
</comment>
<dbReference type="Proteomes" id="UP000178510">
    <property type="component" value="Unassembled WGS sequence"/>
</dbReference>
<dbReference type="SUPFAM" id="SSF56601">
    <property type="entry name" value="beta-lactamase/transpeptidase-like"/>
    <property type="match status" value="1"/>
</dbReference>
<dbReference type="EMBL" id="MHQM01000016">
    <property type="protein sequence ID" value="OHA03943.1"/>
    <property type="molecule type" value="Genomic_DNA"/>
</dbReference>
<dbReference type="AlphaFoldDB" id="A0A1G2KWY7"/>
<evidence type="ECO:0000256" key="3">
    <source>
        <dbReference type="ARBA" id="ARBA00022801"/>
    </source>
</evidence>
<evidence type="ECO:0000313" key="12">
    <source>
        <dbReference type="Proteomes" id="UP000178510"/>
    </source>
</evidence>
<dbReference type="Pfam" id="PF00768">
    <property type="entry name" value="Peptidase_S11"/>
    <property type="match status" value="1"/>
</dbReference>
<dbReference type="PRINTS" id="PR00725">
    <property type="entry name" value="DADACBPTASE1"/>
</dbReference>
<keyword evidence="2" id="KW-0732">Signal</keyword>
<reference evidence="11 12" key="1">
    <citation type="journal article" date="2016" name="Nat. Commun.">
        <title>Thousands of microbial genomes shed light on interconnected biogeochemical processes in an aquifer system.</title>
        <authorList>
            <person name="Anantharaman K."/>
            <person name="Brown C.T."/>
            <person name="Hug L.A."/>
            <person name="Sharon I."/>
            <person name="Castelle C.J."/>
            <person name="Probst A.J."/>
            <person name="Thomas B.C."/>
            <person name="Singh A."/>
            <person name="Wilkins M.J."/>
            <person name="Karaoz U."/>
            <person name="Brodie E.L."/>
            <person name="Williams K.H."/>
            <person name="Hubbard S.S."/>
            <person name="Banfield J.F."/>
        </authorList>
    </citation>
    <scope>NUCLEOTIDE SEQUENCE [LARGE SCALE GENOMIC DNA]</scope>
</reference>
<feature type="active site" description="Proton acceptor" evidence="7">
    <location>
        <position position="95"/>
    </location>
</feature>
<dbReference type="GO" id="GO:0071555">
    <property type="term" value="P:cell wall organization"/>
    <property type="evidence" value="ECO:0007669"/>
    <property type="project" value="UniProtKB-KW"/>
</dbReference>
<proteinExistence type="inferred from homology"/>
<name>A0A1G2KWY7_9BACT</name>
<keyword evidence="3" id="KW-0378">Hydrolase</keyword>
<evidence type="ECO:0000256" key="4">
    <source>
        <dbReference type="ARBA" id="ARBA00022960"/>
    </source>
</evidence>
<dbReference type="GO" id="GO:0006508">
    <property type="term" value="P:proteolysis"/>
    <property type="evidence" value="ECO:0007669"/>
    <property type="project" value="InterPro"/>
</dbReference>
<evidence type="ECO:0000256" key="7">
    <source>
        <dbReference type="PIRSR" id="PIRSR618044-1"/>
    </source>
</evidence>
<dbReference type="InterPro" id="IPR001967">
    <property type="entry name" value="Peptidase_S11_N"/>
</dbReference>
<dbReference type="Gene3D" id="3.40.710.10">
    <property type="entry name" value="DD-peptidase/beta-lactamase superfamily"/>
    <property type="match status" value="1"/>
</dbReference>
<evidence type="ECO:0000256" key="6">
    <source>
        <dbReference type="ARBA" id="ARBA00023316"/>
    </source>
</evidence>
<feature type="active site" description="Acyl-ester intermediate" evidence="7">
    <location>
        <position position="92"/>
    </location>
</feature>
<organism evidence="11 12">
    <name type="scientific">Candidatus Sungbacteria bacterium RIFCSPHIGHO2_02_FULL_52_23</name>
    <dbReference type="NCBI Taxonomy" id="1802274"/>
    <lineage>
        <taxon>Bacteria</taxon>
        <taxon>Candidatus Sungiibacteriota</taxon>
    </lineage>
</organism>
<evidence type="ECO:0000259" key="10">
    <source>
        <dbReference type="Pfam" id="PF00768"/>
    </source>
</evidence>
<accession>A0A1G2KWY7</accession>
<keyword evidence="6" id="KW-0961">Cell wall biogenesis/degradation</keyword>
<dbReference type="STRING" id="1802274.A3J58_03000"/>
<dbReference type="PANTHER" id="PTHR21581">
    <property type="entry name" value="D-ALANYL-D-ALANINE CARBOXYPEPTIDASE"/>
    <property type="match status" value="1"/>
</dbReference>
<feature type="domain" description="Peptidase S11 D-alanyl-D-alanine carboxypeptidase A N-terminal" evidence="10">
    <location>
        <begin position="60"/>
        <end position="276"/>
    </location>
</feature>
<evidence type="ECO:0000256" key="9">
    <source>
        <dbReference type="RuleBase" id="RU004016"/>
    </source>
</evidence>
<gene>
    <name evidence="11" type="ORF">A3J58_03000</name>
</gene>
<sequence length="311" mass="33809">MSLFFVLSSRKTEFVAVLALAFLILLSFMGRDDRVPSGTGAEQASAEIMPAPVVVPNIAEPILNAEAYMVRFADNASPLLTRHADEALSPASLTKIMTVFAARQILAPDDNVLFTEDAKMAETVRSDASSGEIFMRDDAVRMAMIPSANDAALALADAAGRKAGEGDFESRIAFFVRFMNEQARVMGLHETHFTNPTGLDAPGHMASVRDLAELVRVALARDPEMFAISREMAADVFSTAGKRHTMESTNDLLKEFPALAGGKTGMTDNAKGTLVLVYPVPPHRTAIIVLMKSEDRFGDGRKIIRWLEEAF</sequence>
<protein>
    <recommendedName>
        <fullName evidence="10">Peptidase S11 D-alanyl-D-alanine carboxypeptidase A N-terminal domain-containing protein</fullName>
    </recommendedName>
</protein>
<dbReference type="GO" id="GO:0008360">
    <property type="term" value="P:regulation of cell shape"/>
    <property type="evidence" value="ECO:0007669"/>
    <property type="project" value="UniProtKB-KW"/>
</dbReference>
<evidence type="ECO:0000256" key="8">
    <source>
        <dbReference type="PIRSR" id="PIRSR618044-2"/>
    </source>
</evidence>
<dbReference type="GO" id="GO:0009252">
    <property type="term" value="P:peptidoglycan biosynthetic process"/>
    <property type="evidence" value="ECO:0007669"/>
    <property type="project" value="UniProtKB-KW"/>
</dbReference>
<feature type="active site" evidence="7">
    <location>
        <position position="147"/>
    </location>
</feature>
<keyword evidence="5" id="KW-0573">Peptidoglycan synthesis</keyword>
<evidence type="ECO:0000256" key="2">
    <source>
        <dbReference type="ARBA" id="ARBA00022729"/>
    </source>
</evidence>
<feature type="binding site" evidence="8">
    <location>
        <position position="263"/>
    </location>
    <ligand>
        <name>substrate</name>
    </ligand>
</feature>